<name>A0AAJ2R683_DELAC</name>
<organism evidence="2 3">
    <name type="scientific">Delftia acidovorans</name>
    <name type="common">Pseudomonas acidovorans</name>
    <name type="synonym">Comamonas acidovorans</name>
    <dbReference type="NCBI Taxonomy" id="80866"/>
    <lineage>
        <taxon>Bacteria</taxon>
        <taxon>Pseudomonadati</taxon>
        <taxon>Pseudomonadota</taxon>
        <taxon>Betaproteobacteria</taxon>
        <taxon>Burkholderiales</taxon>
        <taxon>Comamonadaceae</taxon>
        <taxon>Delftia</taxon>
    </lineage>
</organism>
<accession>A0AAJ2R683</accession>
<reference evidence="2" key="1">
    <citation type="submission" date="2023-11" db="EMBL/GenBank/DDBJ databases">
        <title>Identification and selenium tolerance of Delftia acidovorans R3-25.</title>
        <authorList>
            <person name="Zhang S."/>
            <person name="Liu Y."/>
            <person name="Guo Y."/>
        </authorList>
    </citation>
    <scope>NUCLEOTIDE SEQUENCE</scope>
    <source>
        <strain evidence="2">R3-25</strain>
    </source>
</reference>
<dbReference type="EMBL" id="JAWWMZ010000022">
    <property type="protein sequence ID" value="MDX4957893.1"/>
    <property type="molecule type" value="Genomic_DNA"/>
</dbReference>
<dbReference type="Proteomes" id="UP001287445">
    <property type="component" value="Unassembled WGS sequence"/>
</dbReference>
<comment type="caution">
    <text evidence="2">The sequence shown here is derived from an EMBL/GenBank/DDBJ whole genome shotgun (WGS) entry which is preliminary data.</text>
</comment>
<proteinExistence type="predicted"/>
<evidence type="ECO:0000313" key="2">
    <source>
        <dbReference type="EMBL" id="MDX4957893.1"/>
    </source>
</evidence>
<feature type="region of interest" description="Disordered" evidence="1">
    <location>
        <begin position="1"/>
        <end position="23"/>
    </location>
</feature>
<sequence>MSKTQLNCKPGDRAIVEKPGNPGNGRSLTVLYRAPVDRFCLPDGQWAAGAGEEEPKWVIELDYPATAQVALPWGGVIGRAASFGVVPDSWLRPVATQEAA</sequence>
<evidence type="ECO:0000256" key="1">
    <source>
        <dbReference type="SAM" id="MobiDB-lite"/>
    </source>
</evidence>
<dbReference type="AlphaFoldDB" id="A0AAJ2R683"/>
<gene>
    <name evidence="2" type="ORF">SGN30_31115</name>
</gene>
<evidence type="ECO:0000313" key="3">
    <source>
        <dbReference type="Proteomes" id="UP001287445"/>
    </source>
</evidence>
<dbReference type="RefSeq" id="WP_319076959.1">
    <property type="nucleotide sequence ID" value="NZ_JAWWMZ010000022.1"/>
</dbReference>
<protein>
    <submittedName>
        <fullName evidence="2">Uncharacterized protein</fullName>
    </submittedName>
</protein>